<keyword evidence="1" id="KW-0418">Kinase</keyword>
<dbReference type="EMBL" id="RKHR01000003">
    <property type="protein sequence ID" value="ROS05811.1"/>
    <property type="molecule type" value="Genomic_DNA"/>
</dbReference>
<reference evidence="1 2" key="1">
    <citation type="submission" date="2018-11" db="EMBL/GenBank/DDBJ databases">
        <title>Genomic Encyclopedia of Type Strains, Phase IV (KMG-IV): sequencing the most valuable type-strain genomes for metagenomic binning, comparative biology and taxonomic classification.</title>
        <authorList>
            <person name="Goeker M."/>
        </authorList>
    </citation>
    <scope>NUCLEOTIDE SEQUENCE [LARGE SCALE GENOMIC DNA]</scope>
    <source>
        <strain evidence="1 2">DSM 100316</strain>
    </source>
</reference>
<gene>
    <name evidence="1" type="ORF">EDC56_1365</name>
</gene>
<comment type="caution">
    <text evidence="1">The sequence shown here is derived from an EMBL/GenBank/DDBJ whole genome shotgun (WGS) entry which is preliminary data.</text>
</comment>
<proteinExistence type="predicted"/>
<protein>
    <submittedName>
        <fullName evidence="1">Lipopolysaccharide kinase (Kdo/WaaP) family protein</fullName>
    </submittedName>
</protein>
<dbReference type="AlphaFoldDB" id="A0A3N2E120"/>
<dbReference type="GO" id="GO:0016301">
    <property type="term" value="F:kinase activity"/>
    <property type="evidence" value="ECO:0007669"/>
    <property type="project" value="UniProtKB-KW"/>
</dbReference>
<sequence length="247" mass="29073">MLFYNKWSLSDELDERVKSQFLSLESVFSLQRPIISLGKQSEVFSLSVEGQTFYIKRYFKTKGLGSWLGLSRYHLELKNQRWFRQIGLQAAEVVGFGEKSLCLKPLRAAIILRGVPDTDDLMALKMQQPQLFADKRWYEAVSVQLAAIVAELHRRRFCHNDFHWRNVLVQRTDKGPQLFLIDCPKGMRYFGPVLTYRIIKDLACLDASARGFLSQTQRMRFYFLYRGIDRLTARDKSFLRKILHRDY</sequence>
<keyword evidence="2" id="KW-1185">Reference proteome</keyword>
<dbReference type="SUPFAM" id="SSF56112">
    <property type="entry name" value="Protein kinase-like (PK-like)"/>
    <property type="match status" value="1"/>
</dbReference>
<keyword evidence="1" id="KW-0808">Transferase</keyword>
<dbReference type="Proteomes" id="UP000275394">
    <property type="component" value="Unassembled WGS sequence"/>
</dbReference>
<organism evidence="1 2">
    <name type="scientific">Sinobacterium caligoides</name>
    <dbReference type="NCBI Taxonomy" id="933926"/>
    <lineage>
        <taxon>Bacteria</taxon>
        <taxon>Pseudomonadati</taxon>
        <taxon>Pseudomonadota</taxon>
        <taxon>Gammaproteobacteria</taxon>
        <taxon>Cellvibrionales</taxon>
        <taxon>Spongiibacteraceae</taxon>
        <taxon>Sinobacterium</taxon>
    </lineage>
</organism>
<name>A0A3N2E120_9GAMM</name>
<dbReference type="RefSeq" id="WP_123711699.1">
    <property type="nucleotide sequence ID" value="NZ_RKHR01000003.1"/>
</dbReference>
<evidence type="ECO:0000313" key="1">
    <source>
        <dbReference type="EMBL" id="ROS05811.1"/>
    </source>
</evidence>
<evidence type="ECO:0000313" key="2">
    <source>
        <dbReference type="Proteomes" id="UP000275394"/>
    </source>
</evidence>
<dbReference type="InterPro" id="IPR011009">
    <property type="entry name" value="Kinase-like_dom_sf"/>
</dbReference>
<dbReference type="Pfam" id="PF06293">
    <property type="entry name" value="Kdo"/>
    <property type="match status" value="1"/>
</dbReference>
<dbReference type="OrthoDB" id="6075958at2"/>
<accession>A0A3N2E120</accession>